<feature type="compositionally biased region" description="Basic residues" evidence="1">
    <location>
        <begin position="57"/>
        <end position="67"/>
    </location>
</feature>
<feature type="region of interest" description="Disordered" evidence="1">
    <location>
        <begin position="1"/>
        <end position="67"/>
    </location>
</feature>
<dbReference type="EMBL" id="BARS01036659">
    <property type="protein sequence ID" value="GAG17478.1"/>
    <property type="molecule type" value="Genomic_DNA"/>
</dbReference>
<feature type="non-terminal residue" evidence="2">
    <location>
        <position position="1"/>
    </location>
</feature>
<protein>
    <submittedName>
        <fullName evidence="2">Uncharacterized protein</fullName>
    </submittedName>
</protein>
<feature type="compositionally biased region" description="Basic and acidic residues" evidence="1">
    <location>
        <begin position="14"/>
        <end position="23"/>
    </location>
</feature>
<accession>X0VYH7</accession>
<evidence type="ECO:0000313" key="2">
    <source>
        <dbReference type="EMBL" id="GAG17478.1"/>
    </source>
</evidence>
<feature type="compositionally biased region" description="Acidic residues" evidence="1">
    <location>
        <begin position="1"/>
        <end position="13"/>
    </location>
</feature>
<proteinExistence type="predicted"/>
<gene>
    <name evidence="2" type="ORF">S01H1_56317</name>
</gene>
<dbReference type="AlphaFoldDB" id="X0VYH7"/>
<comment type="caution">
    <text evidence="2">The sequence shown here is derived from an EMBL/GenBank/DDBJ whole genome shotgun (WGS) entry which is preliminary data.</text>
</comment>
<name>X0VYH7_9ZZZZ</name>
<reference evidence="2" key="1">
    <citation type="journal article" date="2014" name="Front. Microbiol.">
        <title>High frequency of phylogenetically diverse reductive dehalogenase-homologous genes in deep subseafloor sedimentary metagenomes.</title>
        <authorList>
            <person name="Kawai M."/>
            <person name="Futagami T."/>
            <person name="Toyoda A."/>
            <person name="Takaki Y."/>
            <person name="Nishi S."/>
            <person name="Hori S."/>
            <person name="Arai W."/>
            <person name="Tsubouchi T."/>
            <person name="Morono Y."/>
            <person name="Uchiyama I."/>
            <person name="Ito T."/>
            <person name="Fujiyama A."/>
            <person name="Inagaki F."/>
            <person name="Takami H."/>
        </authorList>
    </citation>
    <scope>NUCLEOTIDE SEQUENCE</scope>
    <source>
        <strain evidence="2">Expedition CK06-06</strain>
    </source>
</reference>
<sequence length="67" mass="7589">HRPPQDEIDEDEVEHTKYEDDTIKNTPSTDQNDALKKAVGMPTDEPPPSDKGSVKTDKRKSVRKSKK</sequence>
<organism evidence="2">
    <name type="scientific">marine sediment metagenome</name>
    <dbReference type="NCBI Taxonomy" id="412755"/>
    <lineage>
        <taxon>unclassified sequences</taxon>
        <taxon>metagenomes</taxon>
        <taxon>ecological metagenomes</taxon>
    </lineage>
</organism>
<evidence type="ECO:0000256" key="1">
    <source>
        <dbReference type="SAM" id="MobiDB-lite"/>
    </source>
</evidence>